<dbReference type="CDD" id="cd00299">
    <property type="entry name" value="GST_C_family"/>
    <property type="match status" value="1"/>
</dbReference>
<evidence type="ECO:0000313" key="3">
    <source>
        <dbReference type="EMBL" id="KAJ8600669.1"/>
    </source>
</evidence>
<dbReference type="Proteomes" id="UP001230188">
    <property type="component" value="Unassembled WGS sequence"/>
</dbReference>
<protein>
    <recommendedName>
        <fullName evidence="5">Glutathione S-transferase</fullName>
    </recommendedName>
</protein>
<accession>A0AAD7UA46</accession>
<dbReference type="SFLD" id="SFLDS00019">
    <property type="entry name" value="Glutathione_Transferase_(cytos"/>
    <property type="match status" value="1"/>
</dbReference>
<dbReference type="SUPFAM" id="SSF47616">
    <property type="entry name" value="GST C-terminal domain-like"/>
    <property type="match status" value="1"/>
</dbReference>
<dbReference type="SUPFAM" id="SSF52833">
    <property type="entry name" value="Thioredoxin-like"/>
    <property type="match status" value="1"/>
</dbReference>
<feature type="domain" description="GST C-terminal" evidence="2">
    <location>
        <begin position="45"/>
        <end position="202"/>
    </location>
</feature>
<dbReference type="EMBL" id="JAQMWT010000484">
    <property type="protein sequence ID" value="KAJ8600669.1"/>
    <property type="molecule type" value="Genomic_DNA"/>
</dbReference>
<dbReference type="InterPro" id="IPR050983">
    <property type="entry name" value="GST_Omega/HSP26"/>
</dbReference>
<dbReference type="PROSITE" id="PS50404">
    <property type="entry name" value="GST_NTER"/>
    <property type="match status" value="1"/>
</dbReference>
<proteinExistence type="predicted"/>
<dbReference type="InterPro" id="IPR010987">
    <property type="entry name" value="Glutathione-S-Trfase_C-like"/>
</dbReference>
<evidence type="ECO:0000259" key="2">
    <source>
        <dbReference type="PROSITE" id="PS50405"/>
    </source>
</evidence>
<dbReference type="InterPro" id="IPR036249">
    <property type="entry name" value="Thioredoxin-like_sf"/>
</dbReference>
<evidence type="ECO:0000259" key="1">
    <source>
        <dbReference type="PROSITE" id="PS50404"/>
    </source>
</evidence>
<sequence length="202" mass="22973">MVQSMITLYGNRMCPYAQRCVISLEYVQAAYENVEVNLYGSGGFTKAQLQQVEARSGLEPKGYVPVLRVASDVVRESSMCVRRVAREFEALEPGDAAAADRLIELCDGKLSTEGRRAVEKGQRRSAGLDECLREVDEALEGRPYLAGQTFSTADACLVPFLFRVDQGLEIPAEYDRLREYLTRVLAEPHVKRTMPRTWWWWW</sequence>
<organism evidence="3 4">
    <name type="scientific">Chrysophaeum taylorii</name>
    <dbReference type="NCBI Taxonomy" id="2483200"/>
    <lineage>
        <taxon>Eukaryota</taxon>
        <taxon>Sar</taxon>
        <taxon>Stramenopiles</taxon>
        <taxon>Ochrophyta</taxon>
        <taxon>Pelagophyceae</taxon>
        <taxon>Pelagomonadales</taxon>
        <taxon>Pelagomonadaceae</taxon>
        <taxon>Chrysophaeum</taxon>
    </lineage>
</organism>
<dbReference type="Gene3D" id="3.40.30.10">
    <property type="entry name" value="Glutaredoxin"/>
    <property type="match status" value="1"/>
</dbReference>
<dbReference type="Pfam" id="PF13417">
    <property type="entry name" value="GST_N_3"/>
    <property type="match status" value="1"/>
</dbReference>
<reference evidence="3" key="1">
    <citation type="submission" date="2023-01" db="EMBL/GenBank/DDBJ databases">
        <title>Metagenome sequencing of chrysophaentin producing Chrysophaeum taylorii.</title>
        <authorList>
            <person name="Davison J."/>
            <person name="Bewley C."/>
        </authorList>
    </citation>
    <scope>NUCLEOTIDE SEQUENCE</scope>
    <source>
        <strain evidence="3">NIES-1699</strain>
    </source>
</reference>
<dbReference type="GO" id="GO:0005737">
    <property type="term" value="C:cytoplasm"/>
    <property type="evidence" value="ECO:0007669"/>
    <property type="project" value="TreeGrafter"/>
</dbReference>
<dbReference type="InterPro" id="IPR040079">
    <property type="entry name" value="Glutathione_S-Trfase"/>
</dbReference>
<dbReference type="InterPro" id="IPR004045">
    <property type="entry name" value="Glutathione_S-Trfase_N"/>
</dbReference>
<keyword evidence="4" id="KW-1185">Reference proteome</keyword>
<dbReference type="AlphaFoldDB" id="A0AAD7UA46"/>
<gene>
    <name evidence="3" type="ORF">CTAYLR_007437</name>
</gene>
<dbReference type="Pfam" id="PF13410">
    <property type="entry name" value="GST_C_2"/>
    <property type="match status" value="1"/>
</dbReference>
<dbReference type="PROSITE" id="PS50405">
    <property type="entry name" value="GST_CTER"/>
    <property type="match status" value="1"/>
</dbReference>
<dbReference type="Gene3D" id="1.20.1050.10">
    <property type="match status" value="1"/>
</dbReference>
<dbReference type="PANTHER" id="PTHR43968:SF6">
    <property type="entry name" value="GLUTATHIONE S-TRANSFERASE OMEGA"/>
    <property type="match status" value="1"/>
</dbReference>
<evidence type="ECO:0008006" key="5">
    <source>
        <dbReference type="Google" id="ProtNLM"/>
    </source>
</evidence>
<dbReference type="PANTHER" id="PTHR43968">
    <property type="match status" value="1"/>
</dbReference>
<name>A0AAD7UA46_9STRA</name>
<comment type="caution">
    <text evidence="3">The sequence shown here is derived from an EMBL/GenBank/DDBJ whole genome shotgun (WGS) entry which is preliminary data.</text>
</comment>
<dbReference type="CDD" id="cd00570">
    <property type="entry name" value="GST_N_family"/>
    <property type="match status" value="1"/>
</dbReference>
<evidence type="ECO:0000313" key="4">
    <source>
        <dbReference type="Proteomes" id="UP001230188"/>
    </source>
</evidence>
<dbReference type="InterPro" id="IPR036282">
    <property type="entry name" value="Glutathione-S-Trfase_C_sf"/>
</dbReference>
<feature type="domain" description="GST N-terminal" evidence="1">
    <location>
        <begin position="4"/>
        <end position="92"/>
    </location>
</feature>